<keyword evidence="2" id="KW-1185">Reference proteome</keyword>
<dbReference type="Proteomes" id="UP000020218">
    <property type="component" value="Unassembled WGS sequence"/>
</dbReference>
<name>A0A011MBT8_9PROT</name>
<accession>A0A011MBT8</accession>
<dbReference type="PANTHER" id="PTHR34714">
    <property type="entry name" value="EGF-LIKE DOMAIN-CONTAINING PROTEIN"/>
    <property type="match status" value="1"/>
</dbReference>
<dbReference type="PANTHER" id="PTHR34714:SF2">
    <property type="entry name" value="EGF-LIKE DOMAIN-CONTAINING PROTEIN"/>
    <property type="match status" value="1"/>
</dbReference>
<comment type="caution">
    <text evidence="1">The sequence shown here is derived from an EMBL/GenBank/DDBJ whole genome shotgun (WGS) entry which is preliminary data.</text>
</comment>
<proteinExistence type="predicted"/>
<organism evidence="1 2">
    <name type="scientific">Candidatus Accumulibacter adjunctus</name>
    <dbReference type="NCBI Taxonomy" id="1454001"/>
    <lineage>
        <taxon>Bacteria</taxon>
        <taxon>Pseudomonadati</taxon>
        <taxon>Pseudomonadota</taxon>
        <taxon>Betaproteobacteria</taxon>
        <taxon>Candidatus Accumulibacter</taxon>
    </lineage>
</organism>
<protein>
    <submittedName>
        <fullName evidence="1">Uncharacterized protein</fullName>
    </submittedName>
</protein>
<sequence length="795" mass="86589">MMSAFPCWPEIFPPTRSFAGTQAAPAWSVDQQFLAGRPARVRDLFVDLAEVAAALRRRDVDADAIEIDADVLRIGAAVGFSAQAVRIHVRRIEVGSGGLLQVDPAADGGDCVLEIVCDELLLDDSAAPWISFLGFAPQLPPDEMSRRVHLKCARDATGDALITLEATDEVPPGDRLLGELQLLTAMRLCSCGAGAAAQIAELPACMASWVNRSQTHVAGDVRLALESALLLARLRSLRPQLHVVPSLRLERYSHLAEKTANALRAIDEECTHLFDAVADIGLRNGDAEVVLGHYRNCAALSQSLLQEARKDEAAAAAACAASRRKLEAQKGKLEQARKTFQDGCDEKTRQLKLEAGVGIGAAVLAVVVGVVATLFGSASGPTAAAQGVQGAATAAQQLSRLLQILNRIWDLVKAVRATLELMMTAQKVYEAVAKNIAGRQAVTQASSLASWSDPASGLEPVSVADWQALRVEVRAAFDDALKMDIGGASELLAAIEVFLILSEEAVNTGVHQARCMQVRLQREWEQQRDTSDAAAVEARRKALGQRAEIDRATLMFHERIQDQLKLQLVRAIGNMRDAYRYCTLREPGFAPSLTDSGATLYALLANAEEELTRFLEGAQRTSTWTPAAYRIWERHALDELRTERTLSWTISLNNYPRVERIRISEVHVWLVCSKPYHRNITILVSTPGIYRDRTSAGPIEFAAAPFSSTFQYNLLPPRAHAEARDHQGRSVHITLHGDDADKSRFEPTPFTTWRIHIPADLNRDLDLADIEEIGLEFRGTAAGIDASDASAGTTP</sequence>
<gene>
    <name evidence="1" type="ORF">AW08_02302</name>
</gene>
<reference evidence="1" key="1">
    <citation type="submission" date="2014-02" db="EMBL/GenBank/DDBJ databases">
        <title>Expanding our view of genomic diversity in Candidatus Accumulibacter clades.</title>
        <authorList>
            <person name="Skennerton C.T."/>
            <person name="Barr J.J."/>
            <person name="Slater F.R."/>
            <person name="Bond P.L."/>
            <person name="Tyson G.W."/>
        </authorList>
    </citation>
    <scope>NUCLEOTIDE SEQUENCE [LARGE SCALE GENOMIC DNA]</scope>
</reference>
<evidence type="ECO:0000313" key="2">
    <source>
        <dbReference type="Proteomes" id="UP000020218"/>
    </source>
</evidence>
<dbReference type="STRING" id="1454001.AW08_02302"/>
<dbReference type="AlphaFoldDB" id="A0A011MBT8"/>
<dbReference type="EMBL" id="JFAX01000012">
    <property type="protein sequence ID" value="EXI67198.1"/>
    <property type="molecule type" value="Genomic_DNA"/>
</dbReference>
<evidence type="ECO:0000313" key="1">
    <source>
        <dbReference type="EMBL" id="EXI67198.1"/>
    </source>
</evidence>
<dbReference type="PATRIC" id="fig|1454001.3.peg.2305"/>